<evidence type="ECO:0000313" key="3">
    <source>
        <dbReference type="EMBL" id="KAF9949759.1"/>
    </source>
</evidence>
<protein>
    <submittedName>
        <fullName evidence="3">Uncharacterized protein</fullName>
    </submittedName>
</protein>
<reference evidence="3" key="1">
    <citation type="journal article" date="2020" name="Fungal Divers.">
        <title>Resolving the Mortierellaceae phylogeny through synthesis of multi-gene phylogenetics and phylogenomics.</title>
        <authorList>
            <person name="Vandepol N."/>
            <person name="Liber J."/>
            <person name="Desiro A."/>
            <person name="Na H."/>
            <person name="Kennedy M."/>
            <person name="Barry K."/>
            <person name="Grigoriev I.V."/>
            <person name="Miller A.N."/>
            <person name="O'Donnell K."/>
            <person name="Stajich J.E."/>
            <person name="Bonito G."/>
        </authorList>
    </citation>
    <scope>NUCLEOTIDE SEQUENCE</scope>
    <source>
        <strain evidence="3">MES-2147</strain>
    </source>
</reference>
<feature type="chain" id="PRO_5040409970" evidence="2">
    <location>
        <begin position="18"/>
        <end position="349"/>
    </location>
</feature>
<evidence type="ECO:0000256" key="2">
    <source>
        <dbReference type="SAM" id="SignalP"/>
    </source>
</evidence>
<keyword evidence="1" id="KW-0812">Transmembrane</keyword>
<keyword evidence="1" id="KW-1133">Transmembrane helix</keyword>
<keyword evidence="4" id="KW-1185">Reference proteome</keyword>
<dbReference type="AlphaFoldDB" id="A0A9P6IVX4"/>
<evidence type="ECO:0000256" key="1">
    <source>
        <dbReference type="SAM" id="Phobius"/>
    </source>
</evidence>
<feature type="transmembrane region" description="Helical" evidence="1">
    <location>
        <begin position="70"/>
        <end position="91"/>
    </location>
</feature>
<evidence type="ECO:0000313" key="4">
    <source>
        <dbReference type="Proteomes" id="UP000749646"/>
    </source>
</evidence>
<gene>
    <name evidence="3" type="ORF">BGZ65_007075</name>
</gene>
<feature type="non-terminal residue" evidence="3">
    <location>
        <position position="349"/>
    </location>
</feature>
<dbReference type="OrthoDB" id="2418095at2759"/>
<dbReference type="Proteomes" id="UP000749646">
    <property type="component" value="Unassembled WGS sequence"/>
</dbReference>
<dbReference type="EMBL" id="JAAAHW010007255">
    <property type="protein sequence ID" value="KAF9949759.1"/>
    <property type="molecule type" value="Genomic_DNA"/>
</dbReference>
<name>A0A9P6IVX4_9FUNG</name>
<accession>A0A9P6IVX4</accession>
<feature type="transmembrane region" description="Helical" evidence="1">
    <location>
        <begin position="226"/>
        <end position="254"/>
    </location>
</feature>
<feature type="transmembrane region" description="Helical" evidence="1">
    <location>
        <begin position="111"/>
        <end position="131"/>
    </location>
</feature>
<proteinExistence type="predicted"/>
<sequence>MLLLVRSLSLFLVIIDAFPHSTTVQELLSEIAVCCGFPCWACFVIGIWYATPKLSVAGDNLKIRVPRPKVINSVFFYLFFGPFLLDLPSVISSGTFLARSQYTKTNIAIAVHYITLGGLLMFATGIFYFTLNQLAKAIEEYTMPSNLTLVHVGVASVTDNLGGQTFTLSPLTESEKEDEDLWDTSLVKVRLRLISIRKAGTCMLLFYVVIYLIYGTTRVLIHSHIVWNVLFCVIFNLDPGTPTLYAYFILSILLHKNTGPPQLRQVYSVPRPPMVYLPPSRPNRPINDSYLFELHRSGISGSDFSQLSSSRERDSDIRNVAKSSFGISSILNRLDAIDEKGVELPGDQA</sequence>
<feature type="transmembrane region" description="Helical" evidence="1">
    <location>
        <begin position="196"/>
        <end position="214"/>
    </location>
</feature>
<keyword evidence="2" id="KW-0732">Signal</keyword>
<feature type="transmembrane region" description="Helical" evidence="1">
    <location>
        <begin position="27"/>
        <end position="49"/>
    </location>
</feature>
<keyword evidence="1" id="KW-0472">Membrane</keyword>
<organism evidence="3 4">
    <name type="scientific">Modicella reniformis</name>
    <dbReference type="NCBI Taxonomy" id="1440133"/>
    <lineage>
        <taxon>Eukaryota</taxon>
        <taxon>Fungi</taxon>
        <taxon>Fungi incertae sedis</taxon>
        <taxon>Mucoromycota</taxon>
        <taxon>Mortierellomycotina</taxon>
        <taxon>Mortierellomycetes</taxon>
        <taxon>Mortierellales</taxon>
        <taxon>Mortierellaceae</taxon>
        <taxon>Modicella</taxon>
    </lineage>
</organism>
<comment type="caution">
    <text evidence="3">The sequence shown here is derived from an EMBL/GenBank/DDBJ whole genome shotgun (WGS) entry which is preliminary data.</text>
</comment>
<feature type="signal peptide" evidence="2">
    <location>
        <begin position="1"/>
        <end position="17"/>
    </location>
</feature>